<dbReference type="AlphaFoldDB" id="A0A5P8W113"/>
<evidence type="ECO:0000313" key="1">
    <source>
        <dbReference type="EMBL" id="QFS45719.1"/>
    </source>
</evidence>
<reference evidence="1 2" key="1">
    <citation type="submission" date="2019-10" db="EMBL/GenBank/DDBJ databases">
        <title>Genomic and transcriptomic insights into the perfect genentic adaptation of a filamentous nitrogen-fixing cyanobacterium to rice fields.</title>
        <authorList>
            <person name="Chen Z."/>
        </authorList>
    </citation>
    <scope>NUCLEOTIDE SEQUENCE [LARGE SCALE GENOMIC DNA]</scope>
    <source>
        <strain evidence="1">CCNUC1</strain>
    </source>
</reference>
<proteinExistence type="predicted"/>
<dbReference type="Proteomes" id="UP000326678">
    <property type="component" value="Chromosome Gxm1"/>
</dbReference>
<name>A0A5P8W113_9NOSO</name>
<gene>
    <name evidence="1" type="ORF">GXM_03196</name>
</gene>
<sequence length="103" mass="11776">MTPQLEAAIAAIQLLSSTERQQLLQILTQSNSSSSSQTDLKNLSNQFWQDTTLKQLLATQTPITVHNLKYLAANFWPEEDSIEDFLTFLRQQRQEAIALQRVK</sequence>
<dbReference type="EMBL" id="CP045226">
    <property type="protein sequence ID" value="QFS45719.1"/>
    <property type="molecule type" value="Genomic_DNA"/>
</dbReference>
<dbReference type="KEGG" id="nsh:GXM_03196"/>
<evidence type="ECO:0000313" key="2">
    <source>
        <dbReference type="Proteomes" id="UP000326678"/>
    </source>
</evidence>
<accession>A0A5P8W113</accession>
<protein>
    <submittedName>
        <fullName evidence="1">Uncharacterized protein</fullName>
    </submittedName>
</protein>
<organism evidence="1 2">
    <name type="scientific">Nostoc sphaeroides CCNUC1</name>
    <dbReference type="NCBI Taxonomy" id="2653204"/>
    <lineage>
        <taxon>Bacteria</taxon>
        <taxon>Bacillati</taxon>
        <taxon>Cyanobacteriota</taxon>
        <taxon>Cyanophyceae</taxon>
        <taxon>Nostocales</taxon>
        <taxon>Nostocaceae</taxon>
        <taxon>Nostoc</taxon>
    </lineage>
</organism>
<dbReference type="RefSeq" id="WP_152589171.1">
    <property type="nucleotide sequence ID" value="NZ_CP045226.1"/>
</dbReference>
<keyword evidence="2" id="KW-1185">Reference proteome</keyword>